<organism evidence="2 3">
    <name type="scientific">Tumebacillus lacus</name>
    <dbReference type="NCBI Taxonomy" id="2995335"/>
    <lineage>
        <taxon>Bacteria</taxon>
        <taxon>Bacillati</taxon>
        <taxon>Bacillota</taxon>
        <taxon>Bacilli</taxon>
        <taxon>Bacillales</taxon>
        <taxon>Alicyclobacillaceae</taxon>
        <taxon>Tumebacillus</taxon>
    </lineage>
</organism>
<dbReference type="Proteomes" id="UP001208017">
    <property type="component" value="Unassembled WGS sequence"/>
</dbReference>
<evidence type="ECO:0000256" key="1">
    <source>
        <dbReference type="SAM" id="Phobius"/>
    </source>
</evidence>
<proteinExistence type="predicted"/>
<protein>
    <submittedName>
        <fullName evidence="2">Cbb3-type cytochrome oxidase assembly protein CcoS</fullName>
    </submittedName>
</protein>
<evidence type="ECO:0000313" key="2">
    <source>
        <dbReference type="EMBL" id="MCX7571296.1"/>
    </source>
</evidence>
<dbReference type="NCBIfam" id="TIGR00847">
    <property type="entry name" value="ccoS"/>
    <property type="match status" value="1"/>
</dbReference>
<accession>A0ABT3X6L3</accession>
<keyword evidence="1" id="KW-0472">Membrane</keyword>
<dbReference type="RefSeq" id="WP_267152545.1">
    <property type="nucleotide sequence ID" value="NZ_JAPMLT010000010.1"/>
</dbReference>
<sequence length="46" mass="5100">MTIGAWMLIGVCLSMTGGAGMVLLWCWKTGQFDDAEGVKYRMLQDD</sequence>
<evidence type="ECO:0000313" key="3">
    <source>
        <dbReference type="Proteomes" id="UP001208017"/>
    </source>
</evidence>
<keyword evidence="3" id="KW-1185">Reference proteome</keyword>
<dbReference type="Pfam" id="PF03597">
    <property type="entry name" value="FixS"/>
    <property type="match status" value="1"/>
</dbReference>
<keyword evidence="1" id="KW-0812">Transmembrane</keyword>
<feature type="transmembrane region" description="Helical" evidence="1">
    <location>
        <begin position="6"/>
        <end position="27"/>
    </location>
</feature>
<dbReference type="InterPro" id="IPR004714">
    <property type="entry name" value="Cyt_oxidase_maturation_cbb3"/>
</dbReference>
<gene>
    <name evidence="2" type="primary">ccoS</name>
    <name evidence="2" type="ORF">OS242_15190</name>
</gene>
<keyword evidence="1" id="KW-1133">Transmembrane helix</keyword>
<name>A0ABT3X6L3_9BACL</name>
<dbReference type="EMBL" id="JAPMLT010000010">
    <property type="protein sequence ID" value="MCX7571296.1"/>
    <property type="molecule type" value="Genomic_DNA"/>
</dbReference>
<comment type="caution">
    <text evidence="2">The sequence shown here is derived from an EMBL/GenBank/DDBJ whole genome shotgun (WGS) entry which is preliminary data.</text>
</comment>
<reference evidence="2 3" key="1">
    <citation type="submission" date="2022-11" db="EMBL/GenBank/DDBJ databases">
        <title>Study of microbial diversity in lake waters.</title>
        <authorList>
            <person name="Zhang J."/>
        </authorList>
    </citation>
    <scope>NUCLEOTIDE SEQUENCE [LARGE SCALE GENOMIC DNA]</scope>
    <source>
        <strain evidence="2 3">DT12</strain>
    </source>
</reference>